<name>A0A1E5RA53_9ASCO</name>
<comment type="caution">
    <text evidence="10">The sequence shown here is derived from an EMBL/GenBank/DDBJ whole genome shotgun (WGS) entry which is preliminary data.</text>
</comment>
<evidence type="ECO:0000256" key="1">
    <source>
        <dbReference type="ARBA" id="ARBA00004141"/>
    </source>
</evidence>
<organism evidence="10 11">
    <name type="scientific">Hanseniaspora osmophila</name>
    <dbReference type="NCBI Taxonomy" id="56408"/>
    <lineage>
        <taxon>Eukaryota</taxon>
        <taxon>Fungi</taxon>
        <taxon>Dikarya</taxon>
        <taxon>Ascomycota</taxon>
        <taxon>Saccharomycotina</taxon>
        <taxon>Saccharomycetes</taxon>
        <taxon>Saccharomycodales</taxon>
        <taxon>Saccharomycodaceae</taxon>
        <taxon>Hanseniaspora</taxon>
    </lineage>
</organism>
<evidence type="ECO:0000256" key="9">
    <source>
        <dbReference type="SAM" id="MobiDB-lite"/>
    </source>
</evidence>
<dbReference type="AlphaFoldDB" id="A0A1E5RA53"/>
<comment type="caution">
    <text evidence="8">Lacks conserved residue(s) required for the propagation of feature annotation.</text>
</comment>
<evidence type="ECO:0000313" key="11">
    <source>
        <dbReference type="Proteomes" id="UP000095728"/>
    </source>
</evidence>
<keyword evidence="11" id="KW-1185">Reference proteome</keyword>
<dbReference type="STRING" id="56408.A0A1E5RA53"/>
<feature type="transmembrane region" description="Helical" evidence="8">
    <location>
        <begin position="39"/>
        <end position="71"/>
    </location>
</feature>
<comment type="subcellular location">
    <subcellularLocation>
        <location evidence="1 8">Membrane</location>
        <topology evidence="1 8">Multi-pass membrane protein</topology>
    </subcellularLocation>
</comment>
<evidence type="ECO:0000256" key="6">
    <source>
        <dbReference type="ARBA" id="ARBA00023136"/>
    </source>
</evidence>
<feature type="region of interest" description="Disordered" evidence="9">
    <location>
        <begin position="163"/>
        <end position="193"/>
    </location>
</feature>
<comment type="similarity">
    <text evidence="2 8">Belongs to the DP1 family.</text>
</comment>
<evidence type="ECO:0000256" key="3">
    <source>
        <dbReference type="ARBA" id="ARBA00019184"/>
    </source>
</evidence>
<evidence type="ECO:0000313" key="10">
    <source>
        <dbReference type="EMBL" id="OEJ83786.1"/>
    </source>
</evidence>
<keyword evidence="6 8" id="KW-0472">Membrane</keyword>
<feature type="transmembrane region" description="Helical" evidence="8">
    <location>
        <begin position="124"/>
        <end position="144"/>
    </location>
</feature>
<dbReference type="InterPro" id="IPR004345">
    <property type="entry name" value="TB2_DP1_HVA22"/>
</dbReference>
<dbReference type="PANTHER" id="PTHR12300:SF161">
    <property type="entry name" value="RECEPTOR EXPRESSION-ENHANCING PROTEIN"/>
    <property type="match status" value="1"/>
</dbReference>
<evidence type="ECO:0000256" key="7">
    <source>
        <dbReference type="ARBA" id="ARBA00045873"/>
    </source>
</evidence>
<dbReference type="Proteomes" id="UP000095728">
    <property type="component" value="Unassembled WGS sequence"/>
</dbReference>
<protein>
    <recommendedName>
        <fullName evidence="3 8">Protein YOP1</fullName>
    </recommendedName>
</protein>
<dbReference type="GO" id="GO:0016020">
    <property type="term" value="C:membrane"/>
    <property type="evidence" value="ECO:0007669"/>
    <property type="project" value="UniProtKB-SubCell"/>
</dbReference>
<accession>A0A1E5RA53</accession>
<evidence type="ECO:0000256" key="4">
    <source>
        <dbReference type="ARBA" id="ARBA00022692"/>
    </source>
</evidence>
<proteinExistence type="inferred from homology"/>
<evidence type="ECO:0000256" key="2">
    <source>
        <dbReference type="ARBA" id="ARBA00008573"/>
    </source>
</evidence>
<evidence type="ECO:0000256" key="5">
    <source>
        <dbReference type="ARBA" id="ARBA00022989"/>
    </source>
</evidence>
<dbReference type="EMBL" id="LPNM01000008">
    <property type="protein sequence ID" value="OEJ83786.1"/>
    <property type="molecule type" value="Genomic_DNA"/>
</dbReference>
<keyword evidence="5 8" id="KW-1133">Transmembrane helix</keyword>
<dbReference type="FunCoup" id="A0A1E5RA53">
    <property type="interactions" value="356"/>
</dbReference>
<feature type="compositionally biased region" description="Polar residues" evidence="9">
    <location>
        <begin position="163"/>
        <end position="174"/>
    </location>
</feature>
<dbReference type="PANTHER" id="PTHR12300">
    <property type="entry name" value="HVA22-LIKE PROTEINS"/>
    <property type="match status" value="1"/>
</dbReference>
<sequence>MASPVINQVKTHMNTLDQKLAGNNLLDTFERKTSYPRSYAVIGFAVFYLILIIFNLGGMGQLLCNFIGFVVPTYNSLKALRTQTKNDDSDLLVYWVVYASFTIAEFWVNTILRWVPFYFLFKTLFLTYIAFPQFGGAQVVYQAFIQPLSERYIFKTGTTNPFSTTGAPSSNKNEQYPKPPTPPARSFENETTPINVGEEIRGTTTGFTTSNL</sequence>
<keyword evidence="4 8" id="KW-0812">Transmembrane</keyword>
<dbReference type="InParanoid" id="A0A1E5RA53"/>
<dbReference type="Pfam" id="PF03134">
    <property type="entry name" value="TB2_DP1_HVA22"/>
    <property type="match status" value="1"/>
</dbReference>
<evidence type="ECO:0000256" key="8">
    <source>
        <dbReference type="RuleBase" id="RU362006"/>
    </source>
</evidence>
<comment type="function">
    <text evidence="7">Required to generate and maintain the structure of the tubular endoplasmic reticulum network and the vacuole. Induces high curvature in membranes and causes membrane tubule formation. Involved in membrane/vesicle trafficking.</text>
</comment>
<feature type="transmembrane region" description="Helical" evidence="8">
    <location>
        <begin position="91"/>
        <end position="112"/>
    </location>
</feature>
<reference evidence="11" key="1">
    <citation type="journal article" date="2016" name="Genome Announc.">
        <title>Genome sequences of three species of Hanseniaspora isolated from spontaneous wine fermentations.</title>
        <authorList>
            <person name="Sternes P.R."/>
            <person name="Lee D."/>
            <person name="Kutyna D.R."/>
            <person name="Borneman A.R."/>
        </authorList>
    </citation>
    <scope>NUCLEOTIDE SEQUENCE [LARGE SCALE GENOMIC DNA]</scope>
    <source>
        <strain evidence="11">AWRI3579</strain>
    </source>
</reference>
<gene>
    <name evidence="10" type="ORF">AWRI3579_g3019</name>
</gene>
<dbReference type="OrthoDB" id="10009287at2759"/>